<name>A0ACB9TML2_HOLOL</name>
<dbReference type="Proteomes" id="UP001056778">
    <property type="component" value="Chromosome 2"/>
</dbReference>
<evidence type="ECO:0000313" key="1">
    <source>
        <dbReference type="EMBL" id="KAI4468082.1"/>
    </source>
</evidence>
<evidence type="ECO:0000313" key="2">
    <source>
        <dbReference type="Proteomes" id="UP001056778"/>
    </source>
</evidence>
<reference evidence="1" key="1">
    <citation type="submission" date="2022-04" db="EMBL/GenBank/DDBJ databases">
        <title>Chromosome-scale genome assembly of Holotrichia oblita Faldermann.</title>
        <authorList>
            <person name="Rongchong L."/>
        </authorList>
    </citation>
    <scope>NUCLEOTIDE SEQUENCE</scope>
    <source>
        <strain evidence="1">81SQS9</strain>
    </source>
</reference>
<keyword evidence="2" id="KW-1185">Reference proteome</keyword>
<dbReference type="EMBL" id="CM043016">
    <property type="protein sequence ID" value="KAI4468082.1"/>
    <property type="molecule type" value="Genomic_DNA"/>
</dbReference>
<protein>
    <submittedName>
        <fullName evidence="1">Uncharacterized protein</fullName>
    </submittedName>
</protein>
<organism evidence="1 2">
    <name type="scientific">Holotrichia oblita</name>
    <name type="common">Chafer beetle</name>
    <dbReference type="NCBI Taxonomy" id="644536"/>
    <lineage>
        <taxon>Eukaryota</taxon>
        <taxon>Metazoa</taxon>
        <taxon>Ecdysozoa</taxon>
        <taxon>Arthropoda</taxon>
        <taxon>Hexapoda</taxon>
        <taxon>Insecta</taxon>
        <taxon>Pterygota</taxon>
        <taxon>Neoptera</taxon>
        <taxon>Endopterygota</taxon>
        <taxon>Coleoptera</taxon>
        <taxon>Polyphaga</taxon>
        <taxon>Scarabaeiformia</taxon>
        <taxon>Scarabaeidae</taxon>
        <taxon>Melolonthinae</taxon>
        <taxon>Holotrichia</taxon>
    </lineage>
</organism>
<proteinExistence type="predicted"/>
<accession>A0ACB9TML2</accession>
<comment type="caution">
    <text evidence="1">The sequence shown here is derived from an EMBL/GenBank/DDBJ whole genome shotgun (WGS) entry which is preliminary data.</text>
</comment>
<gene>
    <name evidence="1" type="ORF">MML48_2g00016978</name>
</gene>
<sequence>MGNILKNSVKNIEIMLDDTGIQDLTETVEHFQEWQWFPNVIGAIDGTHIPITAPAKYQTTYCNRHHYHSIILQVVCKADYTFTDMFAGYPGSVHDARVFRNSELGQRCENYPESLFPNDTHLLGDSAYKNTSYLLAPYYTILFLNSSNFNCIKADNPKIGLIGERELVEVKCLYKLHKENKNLGEAIAMDKQLCIEMINGQLRLKRSHNYYYQVQGQLNIAKKDKCL</sequence>